<evidence type="ECO:0000313" key="3">
    <source>
        <dbReference type="Proteomes" id="UP001151760"/>
    </source>
</evidence>
<dbReference type="Proteomes" id="UP001151760">
    <property type="component" value="Unassembled WGS sequence"/>
</dbReference>
<accession>A0ABQ5DET1</accession>
<feature type="compositionally biased region" description="Polar residues" evidence="1">
    <location>
        <begin position="138"/>
        <end position="148"/>
    </location>
</feature>
<feature type="region of interest" description="Disordered" evidence="1">
    <location>
        <begin position="367"/>
        <end position="402"/>
    </location>
</feature>
<dbReference type="EMBL" id="BQNB010015042">
    <property type="protein sequence ID" value="GJT35334.1"/>
    <property type="molecule type" value="Genomic_DNA"/>
</dbReference>
<feature type="compositionally biased region" description="Basic and acidic residues" evidence="1">
    <location>
        <begin position="388"/>
        <end position="402"/>
    </location>
</feature>
<reference evidence="2" key="2">
    <citation type="submission" date="2022-01" db="EMBL/GenBank/DDBJ databases">
        <authorList>
            <person name="Yamashiro T."/>
            <person name="Shiraishi A."/>
            <person name="Satake H."/>
            <person name="Nakayama K."/>
        </authorList>
    </citation>
    <scope>NUCLEOTIDE SEQUENCE</scope>
</reference>
<proteinExistence type="predicted"/>
<gene>
    <name evidence="2" type="ORF">Tco_0925753</name>
</gene>
<name>A0ABQ5DET1_9ASTR</name>
<organism evidence="2 3">
    <name type="scientific">Tanacetum coccineum</name>
    <dbReference type="NCBI Taxonomy" id="301880"/>
    <lineage>
        <taxon>Eukaryota</taxon>
        <taxon>Viridiplantae</taxon>
        <taxon>Streptophyta</taxon>
        <taxon>Embryophyta</taxon>
        <taxon>Tracheophyta</taxon>
        <taxon>Spermatophyta</taxon>
        <taxon>Magnoliopsida</taxon>
        <taxon>eudicotyledons</taxon>
        <taxon>Gunneridae</taxon>
        <taxon>Pentapetalae</taxon>
        <taxon>asterids</taxon>
        <taxon>campanulids</taxon>
        <taxon>Asterales</taxon>
        <taxon>Asteraceae</taxon>
        <taxon>Asteroideae</taxon>
        <taxon>Anthemideae</taxon>
        <taxon>Anthemidinae</taxon>
        <taxon>Tanacetum</taxon>
    </lineage>
</organism>
<feature type="region of interest" description="Disordered" evidence="1">
    <location>
        <begin position="198"/>
        <end position="244"/>
    </location>
</feature>
<keyword evidence="3" id="KW-1185">Reference proteome</keyword>
<protein>
    <submittedName>
        <fullName evidence="2">Uncharacterized protein</fullName>
    </submittedName>
</protein>
<evidence type="ECO:0000313" key="2">
    <source>
        <dbReference type="EMBL" id="GJT35334.1"/>
    </source>
</evidence>
<comment type="caution">
    <text evidence="2">The sequence shown here is derived from an EMBL/GenBank/DDBJ whole genome shotgun (WGS) entry which is preliminary data.</text>
</comment>
<evidence type="ECO:0000256" key="1">
    <source>
        <dbReference type="SAM" id="MobiDB-lite"/>
    </source>
</evidence>
<reference evidence="2" key="1">
    <citation type="journal article" date="2022" name="Int. J. Mol. Sci.">
        <title>Draft Genome of Tanacetum Coccineum: Genomic Comparison of Closely Related Tanacetum-Family Plants.</title>
        <authorList>
            <person name="Yamashiro T."/>
            <person name="Shiraishi A."/>
            <person name="Nakayama K."/>
            <person name="Satake H."/>
        </authorList>
    </citation>
    <scope>NUCLEOTIDE SEQUENCE</scope>
</reference>
<sequence length="606" mass="66862">MAEEQAIVYAPQWGNMTNYLREFWSTAIAYDPFPSTDETEQHPLREFLIKFSVLNGQRPSTLDFNTFCSSTGLDYNNGKFVAHPTPKVLSRNYSYTEQVNSIQQLLAYYLITRTESEGLSVSTFFVPKEKEREVLDYTQGNQGNTTPKPTEDSEQSHSVSLGTVPDSQDLERNIQLASTGLPSTLDEGTRKSQPLLVSTTIDPKDSVGNKQPIDTGLPSTVSDEGTAKTMLRPEGPLGDKDSGGNMSPVDMEPINPTVADLSGTGAKYQVDQTQSTRLSEEDILGAGEEVDEDPQAAEVQHQSSPLLGLERAQNHIQSSMSSLKEDTLSIKSMMTEMYEVFKGQSSSAPSGSVTPTLALTYIPANIEGENETNTTTKVPPSYTEGETDANKQEKPKEPKHSTDANIEFIGSSTQPSITQAQLITIINPEPIVQQREGKGIATDEQVEDQRKLVKASSIVHPNPDAPILVPYMINGKLFHLTAEQIEAHLDKEEKIRKAEEEARLIAINNPEVIKLVREEAKKLGIHPKEAITAKAGTDGRTFDVHNPFAFGDFGISELDELREIIPKKKNVVVKDLMNFLSRRYKSFKKIPEELEIPSALPALVPE</sequence>
<feature type="region of interest" description="Disordered" evidence="1">
    <location>
        <begin position="135"/>
        <end position="169"/>
    </location>
</feature>